<dbReference type="InterPro" id="IPR010989">
    <property type="entry name" value="SNARE"/>
</dbReference>
<keyword evidence="3" id="KW-0812">Transmembrane</keyword>
<keyword evidence="3" id="KW-1133">Transmembrane helix</keyword>
<evidence type="ECO:0000313" key="5">
    <source>
        <dbReference type="EMBL" id="KAH7043852.1"/>
    </source>
</evidence>
<dbReference type="InterPro" id="IPR000727">
    <property type="entry name" value="T_SNARE_dom"/>
</dbReference>
<feature type="compositionally biased region" description="Low complexity" evidence="2">
    <location>
        <begin position="149"/>
        <end position="166"/>
    </location>
</feature>
<dbReference type="InterPro" id="IPR006011">
    <property type="entry name" value="Syntaxin_N"/>
</dbReference>
<feature type="transmembrane region" description="Helical" evidence="3">
    <location>
        <begin position="254"/>
        <end position="274"/>
    </location>
</feature>
<feature type="region of interest" description="Disordered" evidence="2">
    <location>
        <begin position="134"/>
        <end position="167"/>
    </location>
</feature>
<organism evidence="5 6">
    <name type="scientific">Macrophomina phaseolina</name>
    <dbReference type="NCBI Taxonomy" id="35725"/>
    <lineage>
        <taxon>Eukaryota</taxon>
        <taxon>Fungi</taxon>
        <taxon>Dikarya</taxon>
        <taxon>Ascomycota</taxon>
        <taxon>Pezizomycotina</taxon>
        <taxon>Dothideomycetes</taxon>
        <taxon>Dothideomycetes incertae sedis</taxon>
        <taxon>Botryosphaeriales</taxon>
        <taxon>Botryosphaeriaceae</taxon>
        <taxon>Macrophomina</taxon>
    </lineage>
</organism>
<sequence>MSFDDSSRLESQPTTWRRQDDPEYADDPEFKRFTTQLSDQLFSLTSNVTRLSNQIALLGTKRETERVRERVRDMIEETSSGFKEVGEGLKKVQQWPDLGPSQKFTQGKLNREFKASLTEFQVLQRRAIEKERTSAAAARAALEDSSDPSHQTQGAHGHQQQQLQESEQLRLAPQDEVDFQESLIIERESEIRNIEQSVGELNELFRDVAHMVHEQGEQLDIISENVEGVRTDTRGAHVELTSASRHQKAARNKACCLLLILAVVLTIVILAVVLG</sequence>
<proteinExistence type="inferred from homology"/>
<keyword evidence="6" id="KW-1185">Reference proteome</keyword>
<dbReference type="PANTHER" id="PTHR19957:SF38">
    <property type="entry name" value="LD27581P"/>
    <property type="match status" value="1"/>
</dbReference>
<evidence type="ECO:0000256" key="2">
    <source>
        <dbReference type="SAM" id="MobiDB-lite"/>
    </source>
</evidence>
<dbReference type="PROSITE" id="PS50192">
    <property type="entry name" value="T_SNARE"/>
    <property type="match status" value="1"/>
</dbReference>
<dbReference type="EMBL" id="JAGTJR010000022">
    <property type="protein sequence ID" value="KAH7043852.1"/>
    <property type="molecule type" value="Genomic_DNA"/>
</dbReference>
<reference evidence="5 6" key="1">
    <citation type="journal article" date="2021" name="Nat. Commun.">
        <title>Genetic determinants of endophytism in the Arabidopsis root mycobiome.</title>
        <authorList>
            <person name="Mesny F."/>
            <person name="Miyauchi S."/>
            <person name="Thiergart T."/>
            <person name="Pickel B."/>
            <person name="Atanasova L."/>
            <person name="Karlsson M."/>
            <person name="Huettel B."/>
            <person name="Barry K.W."/>
            <person name="Haridas S."/>
            <person name="Chen C."/>
            <person name="Bauer D."/>
            <person name="Andreopoulos W."/>
            <person name="Pangilinan J."/>
            <person name="LaButti K."/>
            <person name="Riley R."/>
            <person name="Lipzen A."/>
            <person name="Clum A."/>
            <person name="Drula E."/>
            <person name="Henrissat B."/>
            <person name="Kohler A."/>
            <person name="Grigoriev I.V."/>
            <person name="Martin F.M."/>
            <person name="Hacquard S."/>
        </authorList>
    </citation>
    <scope>NUCLEOTIDE SEQUENCE [LARGE SCALE GENOMIC DNA]</scope>
    <source>
        <strain evidence="5 6">MPI-SDFR-AT-0080</strain>
    </source>
</reference>
<protein>
    <submittedName>
        <fullName evidence="5">t-SNARE</fullName>
    </submittedName>
</protein>
<dbReference type="CDD" id="cd15840">
    <property type="entry name" value="SNARE_Qa"/>
    <property type="match status" value="1"/>
</dbReference>
<dbReference type="Proteomes" id="UP000774617">
    <property type="component" value="Unassembled WGS sequence"/>
</dbReference>
<feature type="domain" description="T-SNARE coiled-coil homology" evidence="4">
    <location>
        <begin position="181"/>
        <end position="243"/>
    </location>
</feature>
<evidence type="ECO:0000259" key="4">
    <source>
        <dbReference type="PROSITE" id="PS50192"/>
    </source>
</evidence>
<dbReference type="SUPFAM" id="SSF47661">
    <property type="entry name" value="t-snare proteins"/>
    <property type="match status" value="1"/>
</dbReference>
<evidence type="ECO:0000256" key="3">
    <source>
        <dbReference type="SAM" id="Phobius"/>
    </source>
</evidence>
<dbReference type="PANTHER" id="PTHR19957">
    <property type="entry name" value="SYNTAXIN"/>
    <property type="match status" value="1"/>
</dbReference>
<accession>A0ABQ8G3J9</accession>
<dbReference type="InterPro" id="IPR006012">
    <property type="entry name" value="Syntaxin/epimorphin_CS"/>
</dbReference>
<evidence type="ECO:0000256" key="1">
    <source>
        <dbReference type="ARBA" id="ARBA00009063"/>
    </source>
</evidence>
<dbReference type="PROSITE" id="PS00914">
    <property type="entry name" value="SYNTAXIN"/>
    <property type="match status" value="1"/>
</dbReference>
<name>A0ABQ8G3J9_9PEZI</name>
<dbReference type="InterPro" id="IPR045242">
    <property type="entry name" value="Syntaxin"/>
</dbReference>
<dbReference type="SMART" id="SM00397">
    <property type="entry name" value="t_SNARE"/>
    <property type="match status" value="1"/>
</dbReference>
<feature type="region of interest" description="Disordered" evidence="2">
    <location>
        <begin position="1"/>
        <end position="27"/>
    </location>
</feature>
<evidence type="ECO:0000313" key="6">
    <source>
        <dbReference type="Proteomes" id="UP000774617"/>
    </source>
</evidence>
<keyword evidence="3" id="KW-0472">Membrane</keyword>
<comment type="caution">
    <text evidence="5">The sequence shown here is derived from an EMBL/GenBank/DDBJ whole genome shotgun (WGS) entry which is preliminary data.</text>
</comment>
<dbReference type="Pfam" id="PF14523">
    <property type="entry name" value="Syntaxin_2"/>
    <property type="match status" value="1"/>
</dbReference>
<dbReference type="Pfam" id="PF05739">
    <property type="entry name" value="SNARE"/>
    <property type="match status" value="1"/>
</dbReference>
<dbReference type="Gene3D" id="1.20.58.70">
    <property type="match status" value="1"/>
</dbReference>
<gene>
    <name evidence="5" type="ORF">B0J12DRAFT_760761</name>
</gene>
<dbReference type="Gene3D" id="1.20.5.110">
    <property type="match status" value="1"/>
</dbReference>
<comment type="similarity">
    <text evidence="1">Belongs to the syntaxin family.</text>
</comment>